<dbReference type="PANTHER" id="PTHR31876">
    <property type="entry name" value="COV-LIKE PROTEIN 1"/>
    <property type="match status" value="1"/>
</dbReference>
<reference evidence="2" key="1">
    <citation type="journal article" date="2014" name="Front. Microbiol.">
        <title>High frequency of phylogenetically diverse reductive dehalogenase-homologous genes in deep subseafloor sedimentary metagenomes.</title>
        <authorList>
            <person name="Kawai M."/>
            <person name="Futagami T."/>
            <person name="Toyoda A."/>
            <person name="Takaki Y."/>
            <person name="Nishi S."/>
            <person name="Hori S."/>
            <person name="Arai W."/>
            <person name="Tsubouchi T."/>
            <person name="Morono Y."/>
            <person name="Uchiyama I."/>
            <person name="Ito T."/>
            <person name="Fujiyama A."/>
            <person name="Inagaki F."/>
            <person name="Takami H."/>
        </authorList>
    </citation>
    <scope>NUCLEOTIDE SEQUENCE</scope>
    <source>
        <strain evidence="2">Expedition CK06-06</strain>
    </source>
</reference>
<accession>X0T3K6</accession>
<feature type="transmembrane region" description="Helical" evidence="1">
    <location>
        <begin position="50"/>
        <end position="72"/>
    </location>
</feature>
<dbReference type="PANTHER" id="PTHR31876:SF26">
    <property type="entry name" value="PROTEIN LIKE COV 2"/>
    <property type="match status" value="1"/>
</dbReference>
<keyword evidence="1" id="KW-0812">Transmembrane</keyword>
<evidence type="ECO:0008006" key="3">
    <source>
        <dbReference type="Google" id="ProtNLM"/>
    </source>
</evidence>
<feature type="transmembrane region" description="Helical" evidence="1">
    <location>
        <begin position="7"/>
        <end position="30"/>
    </location>
</feature>
<dbReference type="Pfam" id="PF04367">
    <property type="entry name" value="DUF502"/>
    <property type="match status" value="1"/>
</dbReference>
<evidence type="ECO:0000313" key="2">
    <source>
        <dbReference type="EMBL" id="GAF70630.1"/>
    </source>
</evidence>
<proteinExistence type="predicted"/>
<dbReference type="EMBL" id="BARS01000036">
    <property type="protein sequence ID" value="GAF70630.1"/>
    <property type="molecule type" value="Genomic_DNA"/>
</dbReference>
<keyword evidence="1" id="KW-0472">Membrane</keyword>
<dbReference type="AlphaFoldDB" id="X0T3K6"/>
<dbReference type="InterPro" id="IPR007462">
    <property type="entry name" value="COV1-like"/>
</dbReference>
<keyword evidence="1" id="KW-1133">Transmembrane helix</keyword>
<evidence type="ECO:0000256" key="1">
    <source>
        <dbReference type="SAM" id="Phobius"/>
    </source>
</evidence>
<sequence>MKRILKYFLRGLLIFVPVVLTIFILVYIFTSLDKLFSKLLPFIQVPGLGLLVGLLVTIGGIFLIGLFASNFVGKKLFGLVDKLFAKVPLVKMLYSAIRDLVEAFAGEKKKFDKPVLVTFGPNSYAKIVGFMTRDNLDNLGLKDHVAVYLPQSYNFAGNVLIFPKEAVKPLDIESSEAMTFIVSGGVAGEHAQSQQ</sequence>
<gene>
    <name evidence="2" type="ORF">S01H1_00122</name>
</gene>
<name>X0T3K6_9ZZZZ</name>
<comment type="caution">
    <text evidence="2">The sequence shown here is derived from an EMBL/GenBank/DDBJ whole genome shotgun (WGS) entry which is preliminary data.</text>
</comment>
<organism evidence="2">
    <name type="scientific">marine sediment metagenome</name>
    <dbReference type="NCBI Taxonomy" id="412755"/>
    <lineage>
        <taxon>unclassified sequences</taxon>
        <taxon>metagenomes</taxon>
        <taxon>ecological metagenomes</taxon>
    </lineage>
</organism>
<protein>
    <recommendedName>
        <fullName evidence="3">DUF502 domain-containing protein</fullName>
    </recommendedName>
</protein>